<name>A0A9X9MED3_BLUGR</name>
<dbReference type="EMBL" id="LR026988">
    <property type="protein sequence ID" value="VDB83511.1"/>
    <property type="molecule type" value="Genomic_DNA"/>
</dbReference>
<keyword evidence="3" id="KW-1185">Reference proteome</keyword>
<feature type="non-terminal residue" evidence="2">
    <location>
        <position position="1"/>
    </location>
</feature>
<sequence>ILALHSPNGRPLKSYRTLREFLSCILDAIIGHRDLYADANIPHDDVSEGNIILTKLDADGKPRGIFIDF</sequence>
<proteinExistence type="predicted"/>
<gene>
    <name evidence="2" type="ORF">BGT96224V316_LOCUS2708</name>
</gene>
<protein>
    <submittedName>
        <fullName evidence="2">Bgt-50315</fullName>
    </submittedName>
</protein>
<dbReference type="Pfam" id="PF17667">
    <property type="entry name" value="Pkinase_fungal"/>
    <property type="match status" value="1"/>
</dbReference>
<dbReference type="AlphaFoldDB" id="A0A9X9MED3"/>
<evidence type="ECO:0000259" key="1">
    <source>
        <dbReference type="Pfam" id="PF17667"/>
    </source>
</evidence>
<evidence type="ECO:0000313" key="3">
    <source>
        <dbReference type="Proteomes" id="UP000324639"/>
    </source>
</evidence>
<organism evidence="2 3">
    <name type="scientific">Blumeria graminis f. sp. tritici</name>
    <dbReference type="NCBI Taxonomy" id="62690"/>
    <lineage>
        <taxon>Eukaryota</taxon>
        <taxon>Fungi</taxon>
        <taxon>Dikarya</taxon>
        <taxon>Ascomycota</taxon>
        <taxon>Pezizomycotina</taxon>
        <taxon>Leotiomycetes</taxon>
        <taxon>Erysiphales</taxon>
        <taxon>Erysiphaceae</taxon>
        <taxon>Blumeria</taxon>
    </lineage>
</organism>
<dbReference type="InterPro" id="IPR040976">
    <property type="entry name" value="Pkinase_fungal"/>
</dbReference>
<reference evidence="2 3" key="1">
    <citation type="submission" date="2018-08" db="EMBL/GenBank/DDBJ databases">
        <authorList>
            <person name="Muller C M."/>
        </authorList>
    </citation>
    <scope>NUCLEOTIDE SEQUENCE [LARGE SCALE GENOMIC DNA]</scope>
</reference>
<feature type="domain" description="Fungal-type protein kinase" evidence="1">
    <location>
        <begin position="5"/>
        <end position="69"/>
    </location>
</feature>
<accession>A0A9X9MED3</accession>
<evidence type="ECO:0000313" key="2">
    <source>
        <dbReference type="EMBL" id="VDB83511.1"/>
    </source>
</evidence>
<dbReference type="Proteomes" id="UP000324639">
    <property type="component" value="Chromosome Bgt_-05"/>
</dbReference>